<evidence type="ECO:0000259" key="3">
    <source>
        <dbReference type="Pfam" id="PF01055"/>
    </source>
</evidence>
<reference evidence="6" key="1">
    <citation type="submission" date="2006-10" db="EMBL/GenBank/DDBJ databases">
        <title>Complete sequence of Solibacter usitatus Ellin6076.</title>
        <authorList>
            <consortium name="US DOE Joint Genome Institute"/>
            <person name="Copeland A."/>
            <person name="Lucas S."/>
            <person name="Lapidus A."/>
            <person name="Barry K."/>
            <person name="Detter J.C."/>
            <person name="Glavina del Rio T."/>
            <person name="Hammon N."/>
            <person name="Israni S."/>
            <person name="Dalin E."/>
            <person name="Tice H."/>
            <person name="Pitluck S."/>
            <person name="Thompson L.S."/>
            <person name="Brettin T."/>
            <person name="Bruce D."/>
            <person name="Han C."/>
            <person name="Tapia R."/>
            <person name="Gilna P."/>
            <person name="Schmutz J."/>
            <person name="Larimer F."/>
            <person name="Land M."/>
            <person name="Hauser L."/>
            <person name="Kyrpides N."/>
            <person name="Mikhailova N."/>
            <person name="Janssen P.H."/>
            <person name="Kuske C.R."/>
            <person name="Richardson P."/>
        </authorList>
    </citation>
    <scope>NUCLEOTIDE SEQUENCE</scope>
    <source>
        <strain evidence="6">Ellin6076</strain>
    </source>
</reference>
<dbReference type="eggNOG" id="COG1501">
    <property type="taxonomic scope" value="Bacteria"/>
</dbReference>
<feature type="domain" description="Glycoside hydrolase family 31 TIM barrel" evidence="3">
    <location>
        <begin position="373"/>
        <end position="528"/>
    </location>
</feature>
<dbReference type="InterPro" id="IPR000322">
    <property type="entry name" value="Glyco_hydro_31_TIM"/>
</dbReference>
<dbReference type="InterPro" id="IPR017853">
    <property type="entry name" value="GH"/>
</dbReference>
<dbReference type="Gene3D" id="2.60.40.1180">
    <property type="entry name" value="Golgi alpha-mannosidase II"/>
    <property type="match status" value="2"/>
</dbReference>
<keyword evidence="2" id="KW-0326">Glycosidase</keyword>
<evidence type="ECO:0000313" key="6">
    <source>
        <dbReference type="EMBL" id="ABJ82786.1"/>
    </source>
</evidence>
<comment type="similarity">
    <text evidence="1 2">Belongs to the glycosyl hydrolase 31 family.</text>
</comment>
<dbReference type="InterPro" id="IPR048395">
    <property type="entry name" value="Glyco_hydro_31_C"/>
</dbReference>
<dbReference type="InterPro" id="IPR051816">
    <property type="entry name" value="Glycosyl_Hydrolase_31"/>
</dbReference>
<feature type="domain" description="DUF5110" evidence="4">
    <location>
        <begin position="638"/>
        <end position="689"/>
    </location>
</feature>
<evidence type="ECO:0000256" key="1">
    <source>
        <dbReference type="ARBA" id="ARBA00007806"/>
    </source>
</evidence>
<sequence precursor="true">MSQQLNRRQLLSAALLGGVRAVAAPGDIEVRISQVSPHTFRVTIGGDPPDDGALVQSSWGATLATLRGAFAAQAVKAGGVVIKASSNPIAFAIETGKGEAVQHLKLDPDTGALSFTAGSAPLLALGEGGPQFDRRGANIPGRSGQGGYQLRTFGGRVPIQWLIGTSGWAMFIHAPYGSFDLTGAEAKFLPPSKEGALPLDLFFVTAKEPALLMAEYARITGLPELPPLWSFGYQQSHRTLASREEILAEAKTFREKKLPCDTLIYLGTGFCPSGWNTNNTEFTWNSKVFPDPKAMLDQLHQDHFKVALHIAYPTGIREMTGSVKDPCDPQRRAETQPSCYWEMHRPLLAAGADGWWPDEGDALNTPSRLTRIRMYREGAQIDRPNQRVFALHRNGYAGMQRYGAFLWSGDVSSLWETLKNHIPVAVNVGLSGVPYWGTDIGGFVPTKELTGELYVRWFQFAAFNTLFRSHGRTWKLRLPWGWNTGETGPVETPNVPLDPKELHNAAIEPICRKYLELRYRMMPYLYSAVREATVSGMPVLRSMWLHYPDDPAAVSRGDQYLWGRDVLVAPVVEQGATSRKLYLPRGNWYDFWNNKRLEGGREITRAVDLETTPLYVRSGAIIPMGPVKQYTAEKVDAPLSVTVYPGANGSFLLYDDDGETFNYRKGEWMGLQLAWNDARRSLSIQLAPGSKVLGDRDLEIKSGAATKRATFRGRPLEIRM</sequence>
<proteinExistence type="inferred from homology"/>
<keyword evidence="2 6" id="KW-0378">Hydrolase</keyword>
<dbReference type="HOGENOM" id="CLU_000631_7_2_0"/>
<protein>
    <submittedName>
        <fullName evidence="6">Glycoside hydrolase, family 31</fullName>
    </submittedName>
</protein>
<dbReference type="GO" id="GO:0004553">
    <property type="term" value="F:hydrolase activity, hydrolyzing O-glycosyl compounds"/>
    <property type="evidence" value="ECO:0007669"/>
    <property type="project" value="InterPro"/>
</dbReference>
<dbReference type="EMBL" id="CP000473">
    <property type="protein sequence ID" value="ABJ82786.1"/>
    <property type="molecule type" value="Genomic_DNA"/>
</dbReference>
<dbReference type="Pfam" id="PF17137">
    <property type="entry name" value="DUF5110"/>
    <property type="match status" value="1"/>
</dbReference>
<dbReference type="Gene3D" id="2.60.40.1760">
    <property type="entry name" value="glycosyl hydrolase (family 31)"/>
    <property type="match status" value="1"/>
</dbReference>
<evidence type="ECO:0000259" key="4">
    <source>
        <dbReference type="Pfam" id="PF17137"/>
    </source>
</evidence>
<dbReference type="KEGG" id="sus:Acid_1796"/>
<organism evidence="6">
    <name type="scientific">Solibacter usitatus (strain Ellin6076)</name>
    <dbReference type="NCBI Taxonomy" id="234267"/>
    <lineage>
        <taxon>Bacteria</taxon>
        <taxon>Pseudomonadati</taxon>
        <taxon>Acidobacteriota</taxon>
        <taxon>Terriglobia</taxon>
        <taxon>Bryobacterales</taxon>
        <taxon>Solibacteraceae</taxon>
        <taxon>Candidatus Solibacter</taxon>
    </lineage>
</organism>
<dbReference type="InterPro" id="IPR033403">
    <property type="entry name" value="DUF5110"/>
</dbReference>
<dbReference type="InParanoid" id="Q027M1"/>
<dbReference type="GO" id="GO:0005975">
    <property type="term" value="P:carbohydrate metabolic process"/>
    <property type="evidence" value="ECO:0007669"/>
    <property type="project" value="InterPro"/>
</dbReference>
<accession>Q027M1</accession>
<dbReference type="AlphaFoldDB" id="Q027M1"/>
<dbReference type="PANTHER" id="PTHR43863:SF2">
    <property type="entry name" value="MALTASE-GLUCOAMYLASE"/>
    <property type="match status" value="1"/>
</dbReference>
<dbReference type="PANTHER" id="PTHR43863">
    <property type="entry name" value="HYDROLASE, PUTATIVE (AFU_ORTHOLOGUE AFUA_1G03140)-RELATED"/>
    <property type="match status" value="1"/>
</dbReference>
<dbReference type="STRING" id="234267.Acid_1796"/>
<evidence type="ECO:0000259" key="5">
    <source>
        <dbReference type="Pfam" id="PF21365"/>
    </source>
</evidence>
<dbReference type="Gene3D" id="3.20.20.80">
    <property type="entry name" value="Glycosidases"/>
    <property type="match status" value="2"/>
</dbReference>
<dbReference type="InterPro" id="IPR013780">
    <property type="entry name" value="Glyco_hydro_b"/>
</dbReference>
<dbReference type="SUPFAM" id="SSF51445">
    <property type="entry name" value="(Trans)glycosidases"/>
    <property type="match status" value="1"/>
</dbReference>
<dbReference type="Pfam" id="PF21365">
    <property type="entry name" value="Glyco_hydro_31_3rd"/>
    <property type="match status" value="1"/>
</dbReference>
<gene>
    <name evidence="6" type="ordered locus">Acid_1796</name>
</gene>
<evidence type="ECO:0000256" key="2">
    <source>
        <dbReference type="RuleBase" id="RU361185"/>
    </source>
</evidence>
<feature type="domain" description="Glycosyl hydrolase family 31 C-terminal" evidence="5">
    <location>
        <begin position="536"/>
        <end position="622"/>
    </location>
</feature>
<dbReference type="Pfam" id="PF01055">
    <property type="entry name" value="Glyco_hydro_31_2nd"/>
    <property type="match status" value="2"/>
</dbReference>
<dbReference type="OrthoDB" id="176168at2"/>
<dbReference type="SUPFAM" id="SSF51011">
    <property type="entry name" value="Glycosyl hydrolase domain"/>
    <property type="match status" value="1"/>
</dbReference>
<dbReference type="CAZy" id="GH31">
    <property type="family name" value="Glycoside Hydrolase Family 31"/>
</dbReference>
<name>Q027M1_SOLUE</name>
<dbReference type="FunCoup" id="Q027M1">
    <property type="interactions" value="443"/>
</dbReference>
<feature type="domain" description="Glycoside hydrolase family 31 TIM barrel" evidence="3">
    <location>
        <begin position="223"/>
        <end position="311"/>
    </location>
</feature>